<keyword evidence="2 5" id="KW-0812">Transmembrane</keyword>
<dbReference type="Proteomes" id="UP000214746">
    <property type="component" value="Unassembled WGS sequence"/>
</dbReference>
<evidence type="ECO:0000256" key="3">
    <source>
        <dbReference type="ARBA" id="ARBA00022989"/>
    </source>
</evidence>
<proteinExistence type="predicted"/>
<comment type="caution">
    <text evidence="6">The sequence shown here is derived from an EMBL/GenBank/DDBJ whole genome shotgun (WGS) entry which is preliminary data.</text>
</comment>
<evidence type="ECO:0000256" key="2">
    <source>
        <dbReference type="ARBA" id="ARBA00022692"/>
    </source>
</evidence>
<feature type="transmembrane region" description="Helical" evidence="5">
    <location>
        <begin position="6"/>
        <end position="29"/>
    </location>
</feature>
<feature type="transmembrane region" description="Helical" evidence="5">
    <location>
        <begin position="36"/>
        <end position="54"/>
    </location>
</feature>
<keyword evidence="3 5" id="KW-1133">Transmembrane helix</keyword>
<dbReference type="RefSeq" id="WP_089200698.1">
    <property type="nucleotide sequence ID" value="NZ_NHRJ02000008.1"/>
</dbReference>
<evidence type="ECO:0000313" key="6">
    <source>
        <dbReference type="EMBL" id="PZE20332.1"/>
    </source>
</evidence>
<reference evidence="6" key="1">
    <citation type="submission" date="2018-06" db="EMBL/GenBank/DDBJ databases">
        <title>Paenibacillus xerothermodurans sp. nov. an extremely dry heat resistant spore forming bacterium isolated from the soil of Cape Canaveral, Florida.</title>
        <authorList>
            <person name="Seuylemezian A."/>
            <person name="Kaur N."/>
            <person name="Patil P."/>
            <person name="Patil P."/>
            <person name="Mayilraj S."/>
            <person name="Vaishampayan P."/>
        </authorList>
    </citation>
    <scope>NUCLEOTIDE SEQUENCE [LARGE SCALE GENOMIC DNA]</scope>
    <source>
        <strain evidence="6">ATCC 27380</strain>
    </source>
</reference>
<evidence type="ECO:0000256" key="4">
    <source>
        <dbReference type="ARBA" id="ARBA00023136"/>
    </source>
</evidence>
<dbReference type="OrthoDB" id="2989462at2"/>
<evidence type="ECO:0000256" key="5">
    <source>
        <dbReference type="SAM" id="Phobius"/>
    </source>
</evidence>
<dbReference type="InterPro" id="IPR019109">
    <property type="entry name" value="MamF_MmsF"/>
</dbReference>
<sequence>MENKGIKMIIHASAFFAPIIIPIIFWLLSRQSGVRALALQALFFHIFIGLAVSISYYFSFLLIGLPFLIVFGLIGIYYPFKGFLCALKGKRFEYPVVGLFFR</sequence>
<name>A0A2W1NXI9_PAEXE</name>
<keyword evidence="4 5" id="KW-0472">Membrane</keyword>
<accession>A0A2W1NXI9</accession>
<keyword evidence="7" id="KW-1185">Reference proteome</keyword>
<dbReference type="Pfam" id="PF09685">
    <property type="entry name" value="MamF_MmsF"/>
    <property type="match status" value="1"/>
</dbReference>
<gene>
    <name evidence="6" type="ORF">CBW46_014175</name>
</gene>
<protein>
    <submittedName>
        <fullName evidence="6">DUF4870 domain-containing protein</fullName>
    </submittedName>
</protein>
<dbReference type="EMBL" id="NHRJ02000008">
    <property type="protein sequence ID" value="PZE20332.1"/>
    <property type="molecule type" value="Genomic_DNA"/>
</dbReference>
<organism evidence="6 7">
    <name type="scientific">Paenibacillus xerothermodurans</name>
    <dbReference type="NCBI Taxonomy" id="1977292"/>
    <lineage>
        <taxon>Bacteria</taxon>
        <taxon>Bacillati</taxon>
        <taxon>Bacillota</taxon>
        <taxon>Bacilli</taxon>
        <taxon>Bacillales</taxon>
        <taxon>Paenibacillaceae</taxon>
        <taxon>Paenibacillus</taxon>
    </lineage>
</organism>
<comment type="subcellular location">
    <subcellularLocation>
        <location evidence="1">Membrane</location>
        <topology evidence="1">Multi-pass membrane protein</topology>
    </subcellularLocation>
</comment>
<evidence type="ECO:0000313" key="7">
    <source>
        <dbReference type="Proteomes" id="UP000214746"/>
    </source>
</evidence>
<dbReference type="AlphaFoldDB" id="A0A2W1NXI9"/>
<evidence type="ECO:0000256" key="1">
    <source>
        <dbReference type="ARBA" id="ARBA00004141"/>
    </source>
</evidence>
<feature type="transmembrane region" description="Helical" evidence="5">
    <location>
        <begin position="60"/>
        <end position="80"/>
    </location>
</feature>